<sequence>MPALKTPRITSPHQNTAQTPSPNYFGFQTNESNSFLTGSSAQHAKANWSPPSSAVRSTAAISPTVIPIDQRPEYAAFRTQSDGKVFNLGDLGSFNNSSLRPSAPRSRTTSSKEIPQAVNTSRARKPSLDSNRLEVSQSPKRVLSPGSLQYLEQAKRSSPATDGPPSAQGEQSRTNLPLERQARGAAVPKPYTQTTSNDNNIESEFLSAEKLANILESDDSFLLLDLRVSTQYSMSHISGSLNLCIPTTLLKRPSFNVQKLCDTFKDDDQKAEFEQWQRCKYIIVYDNASAQLKDATICVNTIKKFQTEGYTGCTHILRGGFLEFSRRYPAHVDLNNHSLSSSPDRQVSDGDGPHVAPVAGGCPMPATDNAANPFFGNIRQNMDLIGGVGQIALQHPQQATKEVEERFPAWLKKAADESDRGEHVAKKFELIERREKKRMEEALSGKVAWGTPTDSHDSVRIAGLEKGSKNRYNNIYPFEHSRVKLAGVPSHGCDYVNASHIKAAWSHKRYISTQAPIPATFSDFWNVIWQQDVRVIVMLTAEKEGAQVKAHNYWESKKYGSLHLDFLSEKRASIDFDKIKRRKQRPAGNHRHPTNPILAEIKEEKPGDEPYVVVRRFSLSHGDYPFERMREVTQLQYSGWPDLGTPAHPKHLIGLVTQCDAVVRSINKTSMGDLVPANHRPVLVHCSAGCGRTGTFCTVDSVIDMIKRQQSARRPRHTSPMDLDQSPPSQARAANGGFFTSQSVLGGEGGNTPDGDWVGRDDLDLVEKTVEDFRLQRISMVQSLRQYVLCYESIMEWLVDQELEPASA</sequence>
<organism evidence="7 8">
    <name type="scientific">Peltaster fructicola</name>
    <dbReference type="NCBI Taxonomy" id="286661"/>
    <lineage>
        <taxon>Eukaryota</taxon>
        <taxon>Fungi</taxon>
        <taxon>Dikarya</taxon>
        <taxon>Ascomycota</taxon>
        <taxon>Pezizomycotina</taxon>
        <taxon>Dothideomycetes</taxon>
        <taxon>Dothideomycetes incertae sedis</taxon>
        <taxon>Peltaster</taxon>
    </lineage>
</organism>
<dbReference type="OrthoDB" id="6058203at2759"/>
<feature type="region of interest" description="Disordered" evidence="3">
    <location>
        <begin position="85"/>
        <end position="200"/>
    </location>
</feature>
<dbReference type="Gene3D" id="3.40.250.10">
    <property type="entry name" value="Rhodanese-like domain"/>
    <property type="match status" value="1"/>
</dbReference>
<dbReference type="PROSITE" id="PS50055">
    <property type="entry name" value="TYR_PHOSPHATASE_PTP"/>
    <property type="match status" value="1"/>
</dbReference>
<dbReference type="Pfam" id="PF00581">
    <property type="entry name" value="Rhodanese"/>
    <property type="match status" value="1"/>
</dbReference>
<dbReference type="PROSITE" id="PS50056">
    <property type="entry name" value="TYR_PHOSPHATASE_2"/>
    <property type="match status" value="1"/>
</dbReference>
<name>A0A6H0XK17_9PEZI</name>
<dbReference type="PROSITE" id="PS50206">
    <property type="entry name" value="RHODANESE_3"/>
    <property type="match status" value="1"/>
</dbReference>
<evidence type="ECO:0000256" key="3">
    <source>
        <dbReference type="SAM" id="MobiDB-lite"/>
    </source>
</evidence>
<gene>
    <name evidence="7" type="ORF">AMS68_000482</name>
</gene>
<dbReference type="EMBL" id="CP051139">
    <property type="protein sequence ID" value="QIW94964.1"/>
    <property type="molecule type" value="Genomic_DNA"/>
</dbReference>
<dbReference type="EC" id="3.1.3.48" evidence="2"/>
<feature type="domain" description="Tyrosine-protein phosphatase" evidence="4">
    <location>
        <begin position="469"/>
        <end position="797"/>
    </location>
</feature>
<evidence type="ECO:0000256" key="1">
    <source>
        <dbReference type="ARBA" id="ARBA00009649"/>
    </source>
</evidence>
<feature type="compositionally biased region" description="Polar residues" evidence="3">
    <location>
        <begin position="128"/>
        <end position="139"/>
    </location>
</feature>
<protein>
    <recommendedName>
        <fullName evidence="2">protein-tyrosine-phosphatase</fullName>
        <ecNumber evidence="2">3.1.3.48</ecNumber>
    </recommendedName>
</protein>
<dbReference type="SUPFAM" id="SSF52799">
    <property type="entry name" value="(Phosphotyrosine protein) phosphatases II"/>
    <property type="match status" value="1"/>
</dbReference>
<dbReference type="PANTHER" id="PTHR19134:SF561">
    <property type="entry name" value="PROTEIN TYROSINE PHOSPHATASE 36E, ISOFORM A"/>
    <property type="match status" value="1"/>
</dbReference>
<dbReference type="InterPro" id="IPR029021">
    <property type="entry name" value="Prot-tyrosine_phosphatase-like"/>
</dbReference>
<feature type="compositionally biased region" description="Polar residues" evidence="3">
    <location>
        <begin position="8"/>
        <end position="42"/>
    </location>
</feature>
<dbReference type="PANTHER" id="PTHR19134">
    <property type="entry name" value="RECEPTOR-TYPE TYROSINE-PROTEIN PHOSPHATASE"/>
    <property type="match status" value="1"/>
</dbReference>
<dbReference type="Gene3D" id="3.90.190.10">
    <property type="entry name" value="Protein tyrosine phosphatase superfamily"/>
    <property type="match status" value="1"/>
</dbReference>
<evidence type="ECO:0000313" key="7">
    <source>
        <dbReference type="EMBL" id="QIW94964.1"/>
    </source>
</evidence>
<dbReference type="Pfam" id="PF00102">
    <property type="entry name" value="Y_phosphatase"/>
    <property type="match status" value="1"/>
</dbReference>
<dbReference type="SUPFAM" id="SSF52821">
    <property type="entry name" value="Rhodanese/Cell cycle control phosphatase"/>
    <property type="match status" value="1"/>
</dbReference>
<dbReference type="AlphaFoldDB" id="A0A6H0XK17"/>
<dbReference type="SMART" id="SM00450">
    <property type="entry name" value="RHOD"/>
    <property type="match status" value="1"/>
</dbReference>
<feature type="domain" description="Rhodanese" evidence="6">
    <location>
        <begin position="217"/>
        <end position="333"/>
    </location>
</feature>
<dbReference type="InterPro" id="IPR003595">
    <property type="entry name" value="Tyr_Pase_cat"/>
</dbReference>
<evidence type="ECO:0000259" key="5">
    <source>
        <dbReference type="PROSITE" id="PS50056"/>
    </source>
</evidence>
<dbReference type="InterPro" id="IPR000242">
    <property type="entry name" value="PTP_cat"/>
</dbReference>
<dbReference type="InterPro" id="IPR036873">
    <property type="entry name" value="Rhodanese-like_dom_sf"/>
</dbReference>
<accession>A0A6H0XK17</accession>
<dbReference type="InterPro" id="IPR000387">
    <property type="entry name" value="Tyr_Pase_dom"/>
</dbReference>
<evidence type="ECO:0000259" key="4">
    <source>
        <dbReference type="PROSITE" id="PS50055"/>
    </source>
</evidence>
<comment type="similarity">
    <text evidence="1">Belongs to the protein-tyrosine phosphatase family. Non-receptor class subfamily.</text>
</comment>
<dbReference type="Proteomes" id="UP000503462">
    <property type="component" value="Chromosome 1"/>
</dbReference>
<keyword evidence="8" id="KW-1185">Reference proteome</keyword>
<feature type="compositionally biased region" description="Low complexity" evidence="3">
    <location>
        <begin position="97"/>
        <end position="111"/>
    </location>
</feature>
<evidence type="ECO:0000259" key="6">
    <source>
        <dbReference type="PROSITE" id="PS50206"/>
    </source>
</evidence>
<dbReference type="GO" id="GO:0004725">
    <property type="term" value="F:protein tyrosine phosphatase activity"/>
    <property type="evidence" value="ECO:0007669"/>
    <property type="project" value="UniProtKB-EC"/>
</dbReference>
<proteinExistence type="inferred from homology"/>
<feature type="region of interest" description="Disordered" evidence="3">
    <location>
        <begin position="1"/>
        <end position="54"/>
    </location>
</feature>
<dbReference type="InterPro" id="IPR050348">
    <property type="entry name" value="Protein-Tyr_Phosphatase"/>
</dbReference>
<dbReference type="PRINTS" id="PR00700">
    <property type="entry name" value="PRTYPHPHTASE"/>
</dbReference>
<dbReference type="CDD" id="cd01446">
    <property type="entry name" value="DSP_MapKP"/>
    <property type="match status" value="1"/>
</dbReference>
<dbReference type="PROSITE" id="PS00383">
    <property type="entry name" value="TYR_PHOSPHATASE_1"/>
    <property type="match status" value="1"/>
</dbReference>
<dbReference type="InterPro" id="IPR016130">
    <property type="entry name" value="Tyr_Pase_AS"/>
</dbReference>
<dbReference type="InterPro" id="IPR001763">
    <property type="entry name" value="Rhodanese-like_dom"/>
</dbReference>
<feature type="region of interest" description="Disordered" evidence="3">
    <location>
        <begin position="709"/>
        <end position="735"/>
    </location>
</feature>
<evidence type="ECO:0000313" key="8">
    <source>
        <dbReference type="Proteomes" id="UP000503462"/>
    </source>
</evidence>
<dbReference type="SMART" id="SM00194">
    <property type="entry name" value="PTPc"/>
    <property type="match status" value="1"/>
</dbReference>
<feature type="compositionally biased region" description="Polar residues" evidence="3">
    <location>
        <begin position="191"/>
        <end position="200"/>
    </location>
</feature>
<dbReference type="CDD" id="cd18533">
    <property type="entry name" value="PTP_fungal"/>
    <property type="match status" value="1"/>
</dbReference>
<feature type="domain" description="Tyrosine specific protein phosphatases" evidence="5">
    <location>
        <begin position="660"/>
        <end position="788"/>
    </location>
</feature>
<reference evidence="7 8" key="1">
    <citation type="journal article" date="2016" name="Sci. Rep.">
        <title>Peltaster fructicola genome reveals evolution from an invasive phytopathogen to an ectophytic parasite.</title>
        <authorList>
            <person name="Xu C."/>
            <person name="Chen H."/>
            <person name="Gleason M.L."/>
            <person name="Xu J.R."/>
            <person name="Liu H."/>
            <person name="Zhang R."/>
            <person name="Sun G."/>
        </authorList>
    </citation>
    <scope>NUCLEOTIDE SEQUENCE [LARGE SCALE GENOMIC DNA]</scope>
    <source>
        <strain evidence="7 8">LNHT1506</strain>
    </source>
</reference>
<evidence type="ECO:0000256" key="2">
    <source>
        <dbReference type="ARBA" id="ARBA00013064"/>
    </source>
</evidence>
<dbReference type="SMART" id="SM00404">
    <property type="entry name" value="PTPc_motif"/>
    <property type="match status" value="1"/>
</dbReference>